<dbReference type="Pfam" id="PF01202">
    <property type="entry name" value="SKI"/>
    <property type="match status" value="1"/>
</dbReference>
<evidence type="ECO:0000313" key="13">
    <source>
        <dbReference type="Proteomes" id="UP001465755"/>
    </source>
</evidence>
<comment type="pathway">
    <text evidence="2">Metabolic intermediate biosynthesis; chorismate biosynthesis; chorismate from D-erythrose 4-phosphate and phosphoenolpyruvate: step 5/7.</text>
</comment>
<keyword evidence="13" id="KW-1185">Reference proteome</keyword>
<name>A0AAW1PRZ0_9CHLO</name>
<comment type="function">
    <text evidence="1">Catalyzes the specific phosphorylation of the 3-hydroxyl group of shikimic acid using ATP as a cosubstrate.</text>
</comment>
<evidence type="ECO:0000256" key="10">
    <source>
        <dbReference type="ARBA" id="ARBA00023141"/>
    </source>
</evidence>
<dbReference type="GO" id="GO:0004765">
    <property type="term" value="F:shikimate kinase activity"/>
    <property type="evidence" value="ECO:0007669"/>
    <property type="project" value="UniProtKB-EC"/>
</dbReference>
<dbReference type="InterPro" id="IPR023000">
    <property type="entry name" value="Shikimate_kinase_CS"/>
</dbReference>
<protein>
    <recommendedName>
        <fullName evidence="4">shikimate kinase</fullName>
        <ecNumber evidence="4">2.7.1.71</ecNumber>
    </recommendedName>
</protein>
<keyword evidence="5" id="KW-0028">Amino-acid biosynthesis</keyword>
<organism evidence="12 13">
    <name type="scientific">Symbiochloris irregularis</name>
    <dbReference type="NCBI Taxonomy" id="706552"/>
    <lineage>
        <taxon>Eukaryota</taxon>
        <taxon>Viridiplantae</taxon>
        <taxon>Chlorophyta</taxon>
        <taxon>core chlorophytes</taxon>
        <taxon>Trebouxiophyceae</taxon>
        <taxon>Trebouxiales</taxon>
        <taxon>Trebouxiaceae</taxon>
        <taxon>Symbiochloris</taxon>
    </lineage>
</organism>
<dbReference type="AlphaFoldDB" id="A0AAW1PRZ0"/>
<evidence type="ECO:0000256" key="3">
    <source>
        <dbReference type="ARBA" id="ARBA00006997"/>
    </source>
</evidence>
<keyword evidence="6" id="KW-0808">Transferase</keyword>
<dbReference type="PROSITE" id="PS01128">
    <property type="entry name" value="SHIKIMATE_KINASE"/>
    <property type="match status" value="1"/>
</dbReference>
<reference evidence="12 13" key="1">
    <citation type="journal article" date="2024" name="Nat. Commun.">
        <title>Phylogenomics reveals the evolutionary origins of lichenization in chlorophyte algae.</title>
        <authorList>
            <person name="Puginier C."/>
            <person name="Libourel C."/>
            <person name="Otte J."/>
            <person name="Skaloud P."/>
            <person name="Haon M."/>
            <person name="Grisel S."/>
            <person name="Petersen M."/>
            <person name="Berrin J.G."/>
            <person name="Delaux P.M."/>
            <person name="Dal Grande F."/>
            <person name="Keller J."/>
        </authorList>
    </citation>
    <scope>NUCLEOTIDE SEQUENCE [LARGE SCALE GENOMIC DNA]</scope>
    <source>
        <strain evidence="12 13">SAG 2036</strain>
    </source>
</reference>
<dbReference type="Proteomes" id="UP001465755">
    <property type="component" value="Unassembled WGS sequence"/>
</dbReference>
<evidence type="ECO:0000256" key="2">
    <source>
        <dbReference type="ARBA" id="ARBA00004842"/>
    </source>
</evidence>
<accession>A0AAW1PRZ0</accession>
<evidence type="ECO:0000256" key="6">
    <source>
        <dbReference type="ARBA" id="ARBA00022679"/>
    </source>
</evidence>
<evidence type="ECO:0000313" key="12">
    <source>
        <dbReference type="EMBL" id="KAK9812505.1"/>
    </source>
</evidence>
<dbReference type="EMBL" id="JALJOQ010000006">
    <property type="protein sequence ID" value="KAK9812505.1"/>
    <property type="molecule type" value="Genomic_DNA"/>
</dbReference>
<dbReference type="GO" id="GO:0008652">
    <property type="term" value="P:amino acid biosynthetic process"/>
    <property type="evidence" value="ECO:0007669"/>
    <property type="project" value="UniProtKB-KW"/>
</dbReference>
<evidence type="ECO:0000256" key="4">
    <source>
        <dbReference type="ARBA" id="ARBA00012154"/>
    </source>
</evidence>
<dbReference type="PRINTS" id="PR01100">
    <property type="entry name" value="SHIKIMTKNASE"/>
</dbReference>
<keyword evidence="7" id="KW-0547">Nucleotide-binding</keyword>
<keyword evidence="8" id="KW-0418">Kinase</keyword>
<evidence type="ECO:0000256" key="5">
    <source>
        <dbReference type="ARBA" id="ARBA00022605"/>
    </source>
</evidence>
<evidence type="ECO:0000256" key="9">
    <source>
        <dbReference type="ARBA" id="ARBA00022840"/>
    </source>
</evidence>
<dbReference type="InterPro" id="IPR027417">
    <property type="entry name" value="P-loop_NTPase"/>
</dbReference>
<dbReference type="EC" id="2.7.1.71" evidence="4"/>
<evidence type="ECO:0000256" key="1">
    <source>
        <dbReference type="ARBA" id="ARBA00002641"/>
    </source>
</evidence>
<dbReference type="InterPro" id="IPR031322">
    <property type="entry name" value="Shikimate/glucono_kinase"/>
</dbReference>
<gene>
    <name evidence="12" type="ORF">WJX73_004738</name>
</gene>
<sequence length="325" mass="35493">MLLSAPGGPLSRTRQPAQSCTLLVCPENSAAHRTVQLRRSHGQRRQRGALHRQHRLLCRAQEAQSATSPAETTVDAVDELMDRVQELAGPVKEGLEGTSVYLVGMMGSGKTSTGKLLARMLGYPFLDSDVLIENLSKKSIANIFEEDGERYFRDLETSVLRELMPWKSCIVATGGGAVVSRDNWELMQHAVVVWLHGNAATLTHRTIADGTASRPLLGSSAHGGETGGDYDATHQRINKLLTERATMYAQADLCVPIDSNEPNRIAGASAAEVVYRVLKGLDVKLKHAKMDREQKKNFYIESVSGFPNANFLEPPDTTPSAKKGF</sequence>
<evidence type="ECO:0000256" key="8">
    <source>
        <dbReference type="ARBA" id="ARBA00022777"/>
    </source>
</evidence>
<dbReference type="PANTHER" id="PTHR21087:SF16">
    <property type="entry name" value="SHIKIMATE KINASE 1, CHLOROPLASTIC"/>
    <property type="match status" value="1"/>
</dbReference>
<evidence type="ECO:0000256" key="11">
    <source>
        <dbReference type="ARBA" id="ARBA00048567"/>
    </source>
</evidence>
<evidence type="ECO:0000256" key="7">
    <source>
        <dbReference type="ARBA" id="ARBA00022741"/>
    </source>
</evidence>
<dbReference type="CDD" id="cd00464">
    <property type="entry name" value="SK"/>
    <property type="match status" value="1"/>
</dbReference>
<dbReference type="GO" id="GO:0009073">
    <property type="term" value="P:aromatic amino acid family biosynthetic process"/>
    <property type="evidence" value="ECO:0007669"/>
    <property type="project" value="UniProtKB-KW"/>
</dbReference>
<proteinExistence type="inferred from homology"/>
<comment type="catalytic activity">
    <reaction evidence="11">
        <text>shikimate + ATP = 3-phosphoshikimate + ADP + H(+)</text>
        <dbReference type="Rhea" id="RHEA:13121"/>
        <dbReference type="ChEBI" id="CHEBI:15378"/>
        <dbReference type="ChEBI" id="CHEBI:30616"/>
        <dbReference type="ChEBI" id="CHEBI:36208"/>
        <dbReference type="ChEBI" id="CHEBI:145989"/>
        <dbReference type="ChEBI" id="CHEBI:456216"/>
        <dbReference type="EC" id="2.7.1.71"/>
    </reaction>
</comment>
<dbReference type="PANTHER" id="PTHR21087">
    <property type="entry name" value="SHIKIMATE KINASE"/>
    <property type="match status" value="1"/>
</dbReference>
<keyword evidence="10" id="KW-0057">Aromatic amino acid biosynthesis</keyword>
<dbReference type="GO" id="GO:0005829">
    <property type="term" value="C:cytosol"/>
    <property type="evidence" value="ECO:0007669"/>
    <property type="project" value="TreeGrafter"/>
</dbReference>
<comment type="caution">
    <text evidence="12">The sequence shown here is derived from an EMBL/GenBank/DDBJ whole genome shotgun (WGS) entry which is preliminary data.</text>
</comment>
<comment type="similarity">
    <text evidence="3">Belongs to the shikimate kinase family.</text>
</comment>
<dbReference type="InterPro" id="IPR000623">
    <property type="entry name" value="Shikimate_kinase/TSH1"/>
</dbReference>
<dbReference type="HAMAP" id="MF_00109">
    <property type="entry name" value="Shikimate_kinase"/>
    <property type="match status" value="1"/>
</dbReference>
<dbReference type="SUPFAM" id="SSF52540">
    <property type="entry name" value="P-loop containing nucleoside triphosphate hydrolases"/>
    <property type="match status" value="1"/>
</dbReference>
<dbReference type="Gene3D" id="3.40.50.300">
    <property type="entry name" value="P-loop containing nucleotide triphosphate hydrolases"/>
    <property type="match status" value="1"/>
</dbReference>
<keyword evidence="9" id="KW-0067">ATP-binding</keyword>
<dbReference type="GO" id="GO:0005524">
    <property type="term" value="F:ATP binding"/>
    <property type="evidence" value="ECO:0007669"/>
    <property type="project" value="UniProtKB-KW"/>
</dbReference>